<dbReference type="Pfam" id="PF12937">
    <property type="entry name" value="F-box-like"/>
    <property type="match status" value="1"/>
</dbReference>
<evidence type="ECO:0000259" key="1">
    <source>
        <dbReference type="SMART" id="SM00256"/>
    </source>
</evidence>
<organism evidence="2 3">
    <name type="scientific">Culter alburnus</name>
    <name type="common">Topmouth culter</name>
    <dbReference type="NCBI Taxonomy" id="194366"/>
    <lineage>
        <taxon>Eukaryota</taxon>
        <taxon>Metazoa</taxon>
        <taxon>Chordata</taxon>
        <taxon>Craniata</taxon>
        <taxon>Vertebrata</taxon>
        <taxon>Euteleostomi</taxon>
        <taxon>Actinopterygii</taxon>
        <taxon>Neopterygii</taxon>
        <taxon>Teleostei</taxon>
        <taxon>Ostariophysi</taxon>
        <taxon>Cypriniformes</taxon>
        <taxon>Xenocyprididae</taxon>
        <taxon>Xenocypridinae</taxon>
        <taxon>Culter</taxon>
    </lineage>
</organism>
<protein>
    <recommendedName>
        <fullName evidence="1">F-box domain-containing protein</fullName>
    </recommendedName>
</protein>
<evidence type="ECO:0000313" key="3">
    <source>
        <dbReference type="Proteomes" id="UP001479290"/>
    </source>
</evidence>
<dbReference type="SUPFAM" id="SSF81383">
    <property type="entry name" value="F-box domain"/>
    <property type="match status" value="1"/>
</dbReference>
<dbReference type="GO" id="GO:0019005">
    <property type="term" value="C:SCF ubiquitin ligase complex"/>
    <property type="evidence" value="ECO:0007669"/>
    <property type="project" value="TreeGrafter"/>
</dbReference>
<dbReference type="SMART" id="SM00256">
    <property type="entry name" value="FBOX"/>
    <property type="match status" value="1"/>
</dbReference>
<dbReference type="CDD" id="cd22085">
    <property type="entry name" value="F-box_FBXO4"/>
    <property type="match status" value="1"/>
</dbReference>
<dbReference type="InterPro" id="IPR039588">
    <property type="entry name" value="FBXO4"/>
</dbReference>
<dbReference type="GO" id="GO:0000209">
    <property type="term" value="P:protein polyubiquitination"/>
    <property type="evidence" value="ECO:0007669"/>
    <property type="project" value="TreeGrafter"/>
</dbReference>
<evidence type="ECO:0000313" key="2">
    <source>
        <dbReference type="EMBL" id="KAK9970665.1"/>
    </source>
</evidence>
<dbReference type="EMBL" id="JAWDJR010000008">
    <property type="protein sequence ID" value="KAK9970665.1"/>
    <property type="molecule type" value="Genomic_DNA"/>
</dbReference>
<reference evidence="2 3" key="1">
    <citation type="submission" date="2024-05" db="EMBL/GenBank/DDBJ databases">
        <title>A high-quality chromosomal-level genome assembly of Topmouth culter (Culter alburnus).</title>
        <authorList>
            <person name="Zhao H."/>
        </authorList>
    </citation>
    <scope>NUCLEOTIDE SEQUENCE [LARGE SCALE GENOMIC DNA]</scope>
    <source>
        <strain evidence="2">CATC2023</strain>
        <tissue evidence="2">Muscle</tissue>
    </source>
</reference>
<dbReference type="Gene3D" id="1.20.1280.50">
    <property type="match status" value="1"/>
</dbReference>
<proteinExistence type="predicted"/>
<name>A0AAW2AB66_CULAL</name>
<dbReference type="GO" id="GO:0031146">
    <property type="term" value="P:SCF-dependent proteasomal ubiquitin-dependent protein catabolic process"/>
    <property type="evidence" value="ECO:0007669"/>
    <property type="project" value="InterPro"/>
</dbReference>
<dbReference type="InterPro" id="IPR027417">
    <property type="entry name" value="P-loop_NTPase"/>
</dbReference>
<keyword evidence="3" id="KW-1185">Reference proteome</keyword>
<sequence length="371" mass="42459">MLSRSIVVQSLRSIRDRFFDTRRQRNEQNDVQETSDDVTGPSLDNLSVDMQFLIMTFLSPQDLCRLGGTSTYWRSMVRDPVLWKYFLLRDMPLWQSVDHLSVPDVKLTGSAVLDDSQMQFDYMAEYLRICPACRNQWRHQPRATFESVTSFFQSLVPVAEPQFAMFGPGLEQLEISLMTTIMNSPHILPIAGIPQRQIDGIGSGISFKYKDQHRFNIATLYSTNRTERERARLEHLSLRSKLFVYQEDSESNMPLSLNPMFNQVCQAMNGFIFVANAETERGVDRGWEEESAQIRVMLDPVVGTVSHPILVLSCVSRETADRHRIPCVTVAHQLQLISLPNPWMVQDTTAETLTGLLDGIDWLLRHSGVKL</sequence>
<dbReference type="InterPro" id="IPR036047">
    <property type="entry name" value="F-box-like_dom_sf"/>
</dbReference>
<dbReference type="Gene3D" id="3.40.50.300">
    <property type="entry name" value="P-loop containing nucleotide triphosphate hydrolases"/>
    <property type="match status" value="1"/>
</dbReference>
<dbReference type="AlphaFoldDB" id="A0AAW2AB66"/>
<dbReference type="InterPro" id="IPR001810">
    <property type="entry name" value="F-box_dom"/>
</dbReference>
<dbReference type="Proteomes" id="UP001479290">
    <property type="component" value="Unassembled WGS sequence"/>
</dbReference>
<dbReference type="PANTHER" id="PTHR16008">
    <property type="entry name" value="F-BOX ONLY PROTEIN 4"/>
    <property type="match status" value="1"/>
</dbReference>
<gene>
    <name evidence="2" type="ORF">ABG768_026591</name>
</gene>
<comment type="caution">
    <text evidence="2">The sequence shown here is derived from an EMBL/GenBank/DDBJ whole genome shotgun (WGS) entry which is preliminary data.</text>
</comment>
<accession>A0AAW2AB66</accession>
<feature type="domain" description="F-box" evidence="1">
    <location>
        <begin position="46"/>
        <end position="86"/>
    </location>
</feature>
<dbReference type="PANTHER" id="PTHR16008:SF4">
    <property type="entry name" value="F-BOX ONLY PROTEIN 4"/>
    <property type="match status" value="1"/>
</dbReference>